<feature type="binding site" evidence="14">
    <location>
        <position position="122"/>
    </location>
    <ligand>
        <name>L-threonine</name>
        <dbReference type="ChEBI" id="CHEBI:57926"/>
    </ligand>
</feature>
<evidence type="ECO:0000256" key="1">
    <source>
        <dbReference type="ARBA" id="ARBA00004496"/>
    </source>
</evidence>
<dbReference type="Proteomes" id="UP000183988">
    <property type="component" value="Unassembled WGS sequence"/>
</dbReference>
<evidence type="ECO:0000256" key="6">
    <source>
        <dbReference type="ARBA" id="ARBA00022679"/>
    </source>
</evidence>
<dbReference type="Gene3D" id="3.40.50.11030">
    <property type="entry name" value="Threonylcarbamoyl-AMP synthase, C-terminal domain"/>
    <property type="match status" value="1"/>
</dbReference>
<keyword evidence="10 13" id="KW-0067">ATP-binding</keyword>
<dbReference type="RefSeq" id="WP_072892085.1">
    <property type="nucleotide sequence ID" value="NZ_FQVW01000082.1"/>
</dbReference>
<dbReference type="OrthoDB" id="9814580at2"/>
<feature type="binding site" evidence="14">
    <location>
        <position position="200"/>
    </location>
    <ligand>
        <name>ATP</name>
        <dbReference type="ChEBI" id="CHEBI:30616"/>
    </ligand>
</feature>
<dbReference type="Gene3D" id="3.90.870.10">
    <property type="entry name" value="DHBP synthase"/>
    <property type="match status" value="1"/>
</dbReference>
<dbReference type="InterPro" id="IPR006070">
    <property type="entry name" value="Sua5-like_dom"/>
</dbReference>
<dbReference type="GO" id="GO:0061710">
    <property type="term" value="F:L-threonylcarbamoyladenylate synthase"/>
    <property type="evidence" value="ECO:0007669"/>
    <property type="project" value="UniProtKB-EC"/>
</dbReference>
<feature type="binding site" evidence="14">
    <location>
        <position position="156"/>
    </location>
    <ligand>
        <name>ATP</name>
        <dbReference type="ChEBI" id="CHEBI:30616"/>
    </ligand>
</feature>
<evidence type="ECO:0000256" key="14">
    <source>
        <dbReference type="PIRSR" id="PIRSR004930-1"/>
    </source>
</evidence>
<feature type="binding site" evidence="14">
    <location>
        <position position="146"/>
    </location>
    <ligand>
        <name>L-threonine</name>
        <dbReference type="ChEBI" id="CHEBI:57926"/>
    </ligand>
</feature>
<evidence type="ECO:0000256" key="7">
    <source>
        <dbReference type="ARBA" id="ARBA00022694"/>
    </source>
</evidence>
<dbReference type="Pfam" id="PF01300">
    <property type="entry name" value="Sua5_yciO_yrdC"/>
    <property type="match status" value="1"/>
</dbReference>
<dbReference type="FunFam" id="3.40.50.11030:FF:000001">
    <property type="entry name" value="Threonylcarbamoyl-AMP synthase"/>
    <property type="match status" value="1"/>
</dbReference>
<dbReference type="InterPro" id="IPR038385">
    <property type="entry name" value="Sua5/YwlC_C"/>
</dbReference>
<comment type="catalytic activity">
    <reaction evidence="12 13">
        <text>L-threonine + hydrogencarbonate + ATP = L-threonylcarbamoyladenylate + diphosphate + H2O</text>
        <dbReference type="Rhea" id="RHEA:36407"/>
        <dbReference type="ChEBI" id="CHEBI:15377"/>
        <dbReference type="ChEBI" id="CHEBI:17544"/>
        <dbReference type="ChEBI" id="CHEBI:30616"/>
        <dbReference type="ChEBI" id="CHEBI:33019"/>
        <dbReference type="ChEBI" id="CHEBI:57926"/>
        <dbReference type="ChEBI" id="CHEBI:73682"/>
        <dbReference type="EC" id="2.7.7.87"/>
    </reaction>
</comment>
<reference evidence="16 17" key="1">
    <citation type="submission" date="2016-11" db="EMBL/GenBank/DDBJ databases">
        <authorList>
            <person name="Jaros S."/>
            <person name="Januszkiewicz K."/>
            <person name="Wedrychowicz H."/>
        </authorList>
    </citation>
    <scope>NUCLEOTIDE SEQUENCE [LARGE SCALE GENOMIC DNA]</scope>
    <source>
        <strain evidence="16 17">IBRC-M 10683</strain>
    </source>
</reference>
<dbReference type="SUPFAM" id="SSF55821">
    <property type="entry name" value="YrdC/RibB"/>
    <property type="match status" value="1"/>
</dbReference>
<evidence type="ECO:0000256" key="3">
    <source>
        <dbReference type="ARBA" id="ARBA00012584"/>
    </source>
</evidence>
<dbReference type="EMBL" id="FQVW01000082">
    <property type="protein sequence ID" value="SHG89693.1"/>
    <property type="molecule type" value="Genomic_DNA"/>
</dbReference>
<evidence type="ECO:0000256" key="5">
    <source>
        <dbReference type="ARBA" id="ARBA00022490"/>
    </source>
</evidence>
<evidence type="ECO:0000256" key="8">
    <source>
        <dbReference type="ARBA" id="ARBA00022695"/>
    </source>
</evidence>
<proteinExistence type="inferred from homology"/>
<dbReference type="STRING" id="930117.SAMN05216225_10821"/>
<feature type="binding site" evidence="14">
    <location>
        <position position="40"/>
    </location>
    <ligand>
        <name>L-threonine</name>
        <dbReference type="ChEBI" id="CHEBI:57926"/>
    </ligand>
</feature>
<comment type="subcellular location">
    <subcellularLocation>
        <location evidence="1 13">Cytoplasm</location>
    </subcellularLocation>
</comment>
<dbReference type="GO" id="GO:0006450">
    <property type="term" value="P:regulation of translational fidelity"/>
    <property type="evidence" value="ECO:0007669"/>
    <property type="project" value="TreeGrafter"/>
</dbReference>
<evidence type="ECO:0000256" key="2">
    <source>
        <dbReference type="ARBA" id="ARBA00007663"/>
    </source>
</evidence>
<accession>A0A1M5NL92</accession>
<dbReference type="PANTHER" id="PTHR17490:SF16">
    <property type="entry name" value="THREONYLCARBAMOYL-AMP SYNTHASE"/>
    <property type="match status" value="1"/>
</dbReference>
<dbReference type="PIRSF" id="PIRSF004930">
    <property type="entry name" value="Tln_factor_SUA5"/>
    <property type="match status" value="1"/>
</dbReference>
<feature type="binding site" evidence="14">
    <location>
        <position position="126"/>
    </location>
    <ligand>
        <name>L-threonine</name>
        <dbReference type="ChEBI" id="CHEBI:57926"/>
    </ligand>
</feature>
<comment type="similarity">
    <text evidence="2 13">Belongs to the SUA5 family.</text>
</comment>
<dbReference type="InterPro" id="IPR010923">
    <property type="entry name" value="T(6)A37_SUA5"/>
</dbReference>
<name>A0A1M5NL92_9BACI</name>
<dbReference type="AlphaFoldDB" id="A0A1M5NL92"/>
<feature type="binding site" evidence="14">
    <location>
        <position position="241"/>
    </location>
    <ligand>
        <name>ATP</name>
        <dbReference type="ChEBI" id="CHEBI:30616"/>
    </ligand>
</feature>
<dbReference type="NCBIfam" id="TIGR00057">
    <property type="entry name" value="L-threonylcarbamoyladenylate synthase"/>
    <property type="match status" value="1"/>
</dbReference>
<evidence type="ECO:0000256" key="10">
    <source>
        <dbReference type="ARBA" id="ARBA00022840"/>
    </source>
</evidence>
<dbReference type="GO" id="GO:0005737">
    <property type="term" value="C:cytoplasm"/>
    <property type="evidence" value="ECO:0007669"/>
    <property type="project" value="UniProtKB-SubCell"/>
</dbReference>
<evidence type="ECO:0000256" key="9">
    <source>
        <dbReference type="ARBA" id="ARBA00022741"/>
    </source>
</evidence>
<dbReference type="InterPro" id="IPR017945">
    <property type="entry name" value="DHBP_synth_RibB-like_a/b_dom"/>
</dbReference>
<dbReference type="GO" id="GO:0008033">
    <property type="term" value="P:tRNA processing"/>
    <property type="evidence" value="ECO:0007669"/>
    <property type="project" value="UniProtKB-KW"/>
</dbReference>
<dbReference type="InterPro" id="IPR005145">
    <property type="entry name" value="Sua5_C"/>
</dbReference>
<feature type="domain" description="YrdC-like" evidence="15">
    <location>
        <begin position="18"/>
        <end position="204"/>
    </location>
</feature>
<dbReference type="FunFam" id="3.90.870.10:FF:000008">
    <property type="entry name" value="Threonylcarbamoyl-AMP synthase"/>
    <property type="match status" value="1"/>
</dbReference>
<dbReference type="Pfam" id="PF03481">
    <property type="entry name" value="Sua5_C"/>
    <property type="match status" value="1"/>
</dbReference>
<dbReference type="GO" id="GO:0000049">
    <property type="term" value="F:tRNA binding"/>
    <property type="evidence" value="ECO:0007669"/>
    <property type="project" value="TreeGrafter"/>
</dbReference>
<evidence type="ECO:0000256" key="4">
    <source>
        <dbReference type="ARBA" id="ARBA00015492"/>
    </source>
</evidence>
<dbReference type="PROSITE" id="PS51163">
    <property type="entry name" value="YRDC"/>
    <property type="match status" value="1"/>
</dbReference>
<evidence type="ECO:0000256" key="11">
    <source>
        <dbReference type="ARBA" id="ARBA00029774"/>
    </source>
</evidence>
<sequence>MNETKRFNIKDINEAKSKALITEAAQLLRAGQTVAFPTETVYGLGADATNSEAVARIFQAKGRPQDNPLIAHVATKEQLKKLVTEIPDYVDKLIEKFSPGPITYVLPSNGACVDNVTAGLSTIGVRIPDHPIAIELLKACNVPIAAPSANLSGKPSPTSADHVWQDLNGRIAGIVDGGPTGVGVESTVVDCTQKIPIILRPGGVTREELENTVGPVMMDPALVDISENEKPRAPGMKYTHYAPEVPLWIIDGPLERMQEVINEQRKIGNRVGVLLSSASYPQIQADNKWILGDHIQEIASKLYDGLRYYKQSDVDIIICESFPDEGLGQAVMNRLRKAASVHLK</sequence>
<evidence type="ECO:0000259" key="15">
    <source>
        <dbReference type="PROSITE" id="PS51163"/>
    </source>
</evidence>
<dbReference type="GO" id="GO:0005524">
    <property type="term" value="F:ATP binding"/>
    <property type="evidence" value="ECO:0007669"/>
    <property type="project" value="UniProtKB-UniRule"/>
</dbReference>
<evidence type="ECO:0000313" key="17">
    <source>
        <dbReference type="Proteomes" id="UP000183988"/>
    </source>
</evidence>
<feature type="binding site" evidence="14">
    <location>
        <position position="148"/>
    </location>
    <ligand>
        <name>ATP</name>
        <dbReference type="ChEBI" id="CHEBI:30616"/>
    </ligand>
</feature>
<organism evidence="16 17">
    <name type="scientific">Ornithinibacillus halophilus</name>
    <dbReference type="NCBI Taxonomy" id="930117"/>
    <lineage>
        <taxon>Bacteria</taxon>
        <taxon>Bacillati</taxon>
        <taxon>Bacillota</taxon>
        <taxon>Bacilli</taxon>
        <taxon>Bacillales</taxon>
        <taxon>Bacillaceae</taxon>
        <taxon>Ornithinibacillus</taxon>
    </lineage>
</organism>
<feature type="binding site" evidence="14">
    <location>
        <position position="186"/>
    </location>
    <ligand>
        <name>L-threonine</name>
        <dbReference type="ChEBI" id="CHEBI:57926"/>
    </ligand>
</feature>
<keyword evidence="17" id="KW-1185">Reference proteome</keyword>
<feature type="binding site" evidence="14">
    <location>
        <position position="63"/>
    </location>
    <ligand>
        <name>ATP</name>
        <dbReference type="ChEBI" id="CHEBI:30616"/>
    </ligand>
</feature>
<protein>
    <recommendedName>
        <fullName evidence="4 13">Threonylcarbamoyl-AMP synthase</fullName>
        <shortName evidence="13">TC-AMP synthase</shortName>
        <ecNumber evidence="3 13">2.7.7.87</ecNumber>
    </recommendedName>
    <alternativeName>
        <fullName evidence="11 13">L-threonylcarbamoyladenylate synthase</fullName>
    </alternativeName>
</protein>
<evidence type="ECO:0000256" key="13">
    <source>
        <dbReference type="PIRNR" id="PIRNR004930"/>
    </source>
</evidence>
<evidence type="ECO:0000256" key="12">
    <source>
        <dbReference type="ARBA" id="ARBA00048366"/>
    </source>
</evidence>
<comment type="function">
    <text evidence="13">Required for the formation of a threonylcarbamoyl group on adenosine at position 37 (t(6)A37) in tRNAs that read codons beginning with adenine.</text>
</comment>
<keyword evidence="9 13" id="KW-0547">Nucleotide-binding</keyword>
<keyword evidence="6 13" id="KW-0808">Transferase</keyword>
<keyword evidence="7 13" id="KW-0819">tRNA processing</keyword>
<dbReference type="InterPro" id="IPR050156">
    <property type="entry name" value="TC-AMP_synthase_SUA5"/>
</dbReference>
<feature type="binding site" evidence="14">
    <location>
        <position position="72"/>
    </location>
    <ligand>
        <name>L-threonine</name>
        <dbReference type="ChEBI" id="CHEBI:57926"/>
    </ligand>
</feature>
<dbReference type="GO" id="GO:0003725">
    <property type="term" value="F:double-stranded RNA binding"/>
    <property type="evidence" value="ECO:0007669"/>
    <property type="project" value="UniProtKB-UniRule"/>
</dbReference>
<dbReference type="EC" id="2.7.7.87" evidence="3 13"/>
<keyword evidence="5 13" id="KW-0963">Cytoplasm</keyword>
<feature type="binding site" evidence="14">
    <location>
        <position position="67"/>
    </location>
    <ligand>
        <name>ATP</name>
        <dbReference type="ChEBI" id="CHEBI:30616"/>
    </ligand>
</feature>
<keyword evidence="8 13" id="KW-0548">Nucleotidyltransferase</keyword>
<dbReference type="PANTHER" id="PTHR17490">
    <property type="entry name" value="SUA5"/>
    <property type="match status" value="1"/>
</dbReference>
<gene>
    <name evidence="16" type="ORF">SAMN05216225_10821</name>
</gene>
<evidence type="ECO:0000313" key="16">
    <source>
        <dbReference type="EMBL" id="SHG89693.1"/>
    </source>
</evidence>